<dbReference type="HOGENOM" id="CLU_035113_2_2_6"/>
<evidence type="ECO:0000256" key="9">
    <source>
        <dbReference type="HAMAP-Rule" id="MF_00087"/>
    </source>
</evidence>
<dbReference type="SUPFAM" id="SSF51735">
    <property type="entry name" value="NAD(P)-binding Rossmann-fold domains"/>
    <property type="match status" value="1"/>
</dbReference>
<dbReference type="PANTHER" id="PTHR43013:SF1">
    <property type="entry name" value="GLUTAMYL-TRNA REDUCTASE"/>
    <property type="match status" value="1"/>
</dbReference>
<dbReference type="EC" id="1.2.1.70" evidence="3 9"/>
<comment type="subunit">
    <text evidence="9">Homodimer.</text>
</comment>
<feature type="binding site" evidence="9 11">
    <location>
        <begin position="51"/>
        <end position="54"/>
    </location>
    <ligand>
        <name>substrate</name>
    </ligand>
</feature>
<dbReference type="InterPro" id="IPR036343">
    <property type="entry name" value="GluRdtase_N_sf"/>
</dbReference>
<feature type="binding site" evidence="9 11">
    <location>
        <position position="108"/>
    </location>
    <ligand>
        <name>substrate</name>
    </ligand>
</feature>
<evidence type="ECO:0000256" key="6">
    <source>
        <dbReference type="ARBA" id="ARBA00023244"/>
    </source>
</evidence>
<dbReference type="InterPro" id="IPR006151">
    <property type="entry name" value="Shikm_DH/Glu-tRNA_Rdtase"/>
</dbReference>
<comment type="catalytic activity">
    <reaction evidence="7 9">
        <text>(S)-4-amino-5-oxopentanoate + tRNA(Glu) + NADP(+) = L-glutamyl-tRNA(Glu) + NADPH + H(+)</text>
        <dbReference type="Rhea" id="RHEA:12344"/>
        <dbReference type="Rhea" id="RHEA-COMP:9663"/>
        <dbReference type="Rhea" id="RHEA-COMP:9680"/>
        <dbReference type="ChEBI" id="CHEBI:15378"/>
        <dbReference type="ChEBI" id="CHEBI:57501"/>
        <dbReference type="ChEBI" id="CHEBI:57783"/>
        <dbReference type="ChEBI" id="CHEBI:58349"/>
        <dbReference type="ChEBI" id="CHEBI:78442"/>
        <dbReference type="ChEBI" id="CHEBI:78520"/>
        <dbReference type="EC" id="1.2.1.70"/>
    </reaction>
</comment>
<dbReference type="FunFam" id="3.30.460.30:FF:000001">
    <property type="entry name" value="Glutamyl-tRNA reductase"/>
    <property type="match status" value="1"/>
</dbReference>
<dbReference type="UniPathway" id="UPA00251">
    <property type="reaction ID" value="UER00316"/>
</dbReference>
<dbReference type="Gene3D" id="3.40.50.720">
    <property type="entry name" value="NAD(P)-binding Rossmann-like Domain"/>
    <property type="match status" value="1"/>
</dbReference>
<dbReference type="GO" id="GO:0050661">
    <property type="term" value="F:NADP binding"/>
    <property type="evidence" value="ECO:0007669"/>
    <property type="project" value="InterPro"/>
</dbReference>
<gene>
    <name evidence="9 16" type="primary">hemA</name>
    <name evidence="16" type="ORF">NT01SARS_0128</name>
</gene>
<dbReference type="Pfam" id="PF05201">
    <property type="entry name" value="GlutR_N"/>
    <property type="match status" value="1"/>
</dbReference>
<dbReference type="NCBIfam" id="TIGR01035">
    <property type="entry name" value="hemA"/>
    <property type="match status" value="1"/>
</dbReference>
<dbReference type="GO" id="GO:0008883">
    <property type="term" value="F:glutamyl-tRNA reductase activity"/>
    <property type="evidence" value="ECO:0007669"/>
    <property type="project" value="UniProtKB-UniRule"/>
</dbReference>
<dbReference type="SUPFAM" id="SSF69742">
    <property type="entry name" value="Glutamyl tRNA-reductase catalytic, N-terminal domain"/>
    <property type="match status" value="1"/>
</dbReference>
<feature type="domain" description="Glutamyl-tRNA reductase N-terminal" evidence="15">
    <location>
        <begin position="7"/>
        <end position="155"/>
    </location>
</feature>
<comment type="similarity">
    <text evidence="2 9">Belongs to the glutamyl-tRNA reductase family.</text>
</comment>
<keyword evidence="5 9" id="KW-0560">Oxidoreductase</keyword>
<evidence type="ECO:0000259" key="14">
    <source>
        <dbReference type="Pfam" id="PF01488"/>
    </source>
</evidence>
<dbReference type="Gene3D" id="3.30.460.30">
    <property type="entry name" value="Glutamyl-tRNA reductase, N-terminal domain"/>
    <property type="match status" value="1"/>
</dbReference>
<dbReference type="InterPro" id="IPR036291">
    <property type="entry name" value="NAD(P)-bd_dom_sf"/>
</dbReference>
<name>J5K6V9_9GAMM</name>
<sequence>MELQLFGINHKTSKVSERERFIINDTNQILLSSHLKKIFKDDIESFFGISTCNRTELYFVGKKDITKNVLNETLKALQVNNISDDSFYFLSGHDALVHMSKVASGIDSQVLGEQEIFGQFKTAYKKAKDIGIVGRELIYLSEKVIEISKKARTQTKIGLNSLSVSGLALKLVNNIFENPQDQNVLVVGAGSLAQNVIKRLYEKGIDKIKSINRSIKKIKLNDSYEIFSGSLESLHNELEHTDIVIASSTTELPIIGKGAVENALRTRKNKPMLLIDLGVPRNIEEEIKNIEQAYLFSIDDIEKITQENIGQRTIEAEKALNIIALEAQSALDGHYQKISKDNVNNQLESFLNSLSDNEIVQFKQSNDYSELVKAIKTMDVDNVNLNNFQEIKNFDDHIIESMIKNYFNNA</sequence>
<dbReference type="STRING" id="1123866.NT01SARS_0128"/>
<feature type="binding site" evidence="9 11">
    <location>
        <position position="119"/>
    </location>
    <ligand>
        <name>substrate</name>
    </ligand>
</feature>
<feature type="site" description="Important for activity" evidence="9 13">
    <location>
        <position position="98"/>
    </location>
</feature>
<feature type="binding site" evidence="9 12">
    <location>
        <begin position="188"/>
        <end position="193"/>
    </location>
    <ligand>
        <name>NADP(+)</name>
        <dbReference type="ChEBI" id="CHEBI:58349"/>
    </ligand>
</feature>
<evidence type="ECO:0000256" key="7">
    <source>
        <dbReference type="ARBA" id="ARBA00047464"/>
    </source>
</evidence>
<evidence type="ECO:0000256" key="13">
    <source>
        <dbReference type="PIRSR" id="PIRSR000445-4"/>
    </source>
</evidence>
<feature type="domain" description="Quinate/shikimate 5-dehydrogenase/glutamyl-tRNA reductase" evidence="14">
    <location>
        <begin position="171"/>
        <end position="304"/>
    </location>
</feature>
<evidence type="ECO:0000256" key="2">
    <source>
        <dbReference type="ARBA" id="ARBA00005916"/>
    </source>
</evidence>
<comment type="domain">
    <text evidence="9">Possesses an unusual extended V-shaped dimeric structure with each monomer consisting of three distinct domains arranged along a curved 'spinal' alpha-helix. The N-terminal catalytic domain specifically recognizes the glutamate moiety of the substrate. The second domain is the NADPH-binding domain, and the third C-terminal domain is responsible for dimerization.</text>
</comment>
<dbReference type="Proteomes" id="UP000010305">
    <property type="component" value="Unassembled WGS sequence"/>
</dbReference>
<evidence type="ECO:0000256" key="5">
    <source>
        <dbReference type="ARBA" id="ARBA00023002"/>
    </source>
</evidence>
<dbReference type="EMBL" id="JH611156">
    <property type="protein sequence ID" value="EJP71653.1"/>
    <property type="molecule type" value="Genomic_DNA"/>
</dbReference>
<evidence type="ECO:0000313" key="17">
    <source>
        <dbReference type="Proteomes" id="UP000010305"/>
    </source>
</evidence>
<evidence type="ECO:0000256" key="12">
    <source>
        <dbReference type="PIRSR" id="PIRSR000445-3"/>
    </source>
</evidence>
<feature type="active site" description="Nucleophile" evidence="9 10">
    <location>
        <position position="52"/>
    </location>
</feature>
<accession>J5K6V9</accession>
<evidence type="ECO:0000313" key="16">
    <source>
        <dbReference type="EMBL" id="EJP71653.1"/>
    </source>
</evidence>
<evidence type="ECO:0000256" key="8">
    <source>
        <dbReference type="ARBA" id="ARBA00068659"/>
    </source>
</evidence>
<dbReference type="GO" id="GO:0019353">
    <property type="term" value="P:protoporphyrinogen IX biosynthetic process from glutamate"/>
    <property type="evidence" value="ECO:0007669"/>
    <property type="project" value="TreeGrafter"/>
</dbReference>
<comment type="miscellaneous">
    <text evidence="9">During catalysis, the active site Cys acts as a nucleophile attacking the alpha-carbonyl group of tRNA-bound glutamate with the formation of a thioester intermediate between enzyme and glutamate, and the concomitant release of tRNA(Glu). The thioester intermediate is finally reduced by direct hydride transfer from NADPH, to form the product GSA.</text>
</comment>
<evidence type="ECO:0000256" key="1">
    <source>
        <dbReference type="ARBA" id="ARBA00005059"/>
    </source>
</evidence>
<feature type="binding site" evidence="9 11">
    <location>
        <begin position="113"/>
        <end position="115"/>
    </location>
    <ligand>
        <name>substrate</name>
    </ligand>
</feature>
<keyword evidence="6 9" id="KW-0627">Porphyrin biosynthesis</keyword>
<dbReference type="InterPro" id="IPR000343">
    <property type="entry name" value="4pyrrol_synth_GluRdtase"/>
</dbReference>
<keyword evidence="4 9" id="KW-0521">NADP</keyword>
<dbReference type="HAMAP" id="MF_00087">
    <property type="entry name" value="Glu_tRNA_reductase"/>
    <property type="match status" value="1"/>
</dbReference>
<evidence type="ECO:0000259" key="15">
    <source>
        <dbReference type="Pfam" id="PF05201"/>
    </source>
</evidence>
<comment type="pathway">
    <text evidence="1 9">Porphyrin-containing compound metabolism; protoporphyrin-IX biosynthesis; 5-aminolevulinate from L-glutamyl-tRNA(Glu): step 1/2.</text>
</comment>
<organism evidence="16 17">
    <name type="scientific">SAR86 cluster bacterium SAR86A</name>
    <dbReference type="NCBI Taxonomy" id="1123866"/>
    <lineage>
        <taxon>Bacteria</taxon>
        <taxon>Pseudomonadati</taxon>
        <taxon>Pseudomonadota</taxon>
        <taxon>Gammaproteobacteria</taxon>
        <taxon>SAR86 cluster</taxon>
    </lineage>
</organism>
<dbReference type="InterPro" id="IPR015895">
    <property type="entry name" value="4pyrrol_synth_GluRdtase_N"/>
</dbReference>
<dbReference type="PIRSF" id="PIRSF000445">
    <property type="entry name" value="4pyrrol_synth_GluRdtase"/>
    <property type="match status" value="1"/>
</dbReference>
<dbReference type="AlphaFoldDB" id="J5K6V9"/>
<evidence type="ECO:0000256" key="11">
    <source>
        <dbReference type="PIRSR" id="PIRSR000445-2"/>
    </source>
</evidence>
<protein>
    <recommendedName>
        <fullName evidence="8 9">Glutamyl-tRNA reductase</fullName>
        <shortName evidence="9">GluTR</shortName>
        <ecNumber evidence="3 9">1.2.1.70</ecNumber>
    </recommendedName>
</protein>
<dbReference type="Pfam" id="PF01488">
    <property type="entry name" value="Shikimate_DH"/>
    <property type="match status" value="1"/>
</dbReference>
<reference evidence="16 17" key="1">
    <citation type="journal article" date="2012" name="ISME J.">
        <title>Genomic insights to SAR86, an abundant and uncultivated marine bacterial lineage.</title>
        <authorList>
            <person name="Dupont C.L."/>
            <person name="Rusch D.B."/>
            <person name="Yooseph S."/>
            <person name="Lombardo M.J."/>
            <person name="Richter R.A."/>
            <person name="Valas R."/>
            <person name="Novotny M."/>
            <person name="Yee-Greenbaum J."/>
            <person name="Selengut J.D."/>
            <person name="Haft D.H."/>
            <person name="Halpern A.L."/>
            <person name="Lasken R.S."/>
            <person name="Nealson K."/>
            <person name="Friedman R."/>
            <person name="Venter J.C."/>
        </authorList>
    </citation>
    <scope>NUCLEOTIDE SEQUENCE [LARGE SCALE GENOMIC DNA]</scope>
</reference>
<evidence type="ECO:0000256" key="3">
    <source>
        <dbReference type="ARBA" id="ARBA00012970"/>
    </source>
</evidence>
<dbReference type="PANTHER" id="PTHR43013">
    <property type="entry name" value="GLUTAMYL-TRNA REDUCTASE"/>
    <property type="match status" value="1"/>
</dbReference>
<evidence type="ECO:0000256" key="10">
    <source>
        <dbReference type="PIRSR" id="PIRSR000445-1"/>
    </source>
</evidence>
<evidence type="ECO:0000256" key="4">
    <source>
        <dbReference type="ARBA" id="ARBA00022857"/>
    </source>
</evidence>
<dbReference type="FunFam" id="3.40.50.720:FF:000031">
    <property type="entry name" value="Glutamyl-tRNA reductase"/>
    <property type="match status" value="1"/>
</dbReference>
<proteinExistence type="inferred from homology"/>
<comment type="function">
    <text evidence="9">Catalyzes the NADPH-dependent reduction of glutamyl-tRNA(Glu) to glutamate 1-semialdehyde (GSA).</text>
</comment>